<dbReference type="AlphaFoldDB" id="A0A7W6V488"/>
<protein>
    <submittedName>
        <fullName evidence="3">Uncharacterized protein</fullName>
    </submittedName>
</protein>
<evidence type="ECO:0000313" key="2">
    <source>
        <dbReference type="EMBL" id="MBB4414953.1"/>
    </source>
</evidence>
<evidence type="ECO:0000313" key="3">
    <source>
        <dbReference type="EMBL" id="MBB4449668.1"/>
    </source>
</evidence>
<dbReference type="Proteomes" id="UP000520770">
    <property type="component" value="Unassembled WGS sequence"/>
</dbReference>
<sequence length="62" mass="6429">MPQPPASCCFPVGTAALSKPFVRMAIAAHRSIAVIVELVCYGPQTISIGCSEPSMTMVGAFS</sequence>
<evidence type="ECO:0000313" key="1">
    <source>
        <dbReference type="EMBL" id="MBB4351742.1"/>
    </source>
</evidence>
<dbReference type="EMBL" id="JACIGW010000017">
    <property type="protein sequence ID" value="MBB4351742.1"/>
    <property type="molecule type" value="Genomic_DNA"/>
</dbReference>
<dbReference type="EMBL" id="JACIGY010000017">
    <property type="protein sequence ID" value="MBB4414953.1"/>
    <property type="molecule type" value="Genomic_DNA"/>
</dbReference>
<reference evidence="4 5" key="1">
    <citation type="submission" date="2020-08" db="EMBL/GenBank/DDBJ databases">
        <title>Genomic Encyclopedia of Type Strains, Phase IV (KMG-V): Genome sequencing to study the core and pangenomes of soil and plant-associated prokaryotes.</title>
        <authorList>
            <person name="Whitman W."/>
        </authorList>
    </citation>
    <scope>NUCLEOTIDE SEQUENCE [LARGE SCALE GENOMIC DNA]</scope>
    <source>
        <strain evidence="2 5">SEMIA 444</strain>
        <strain evidence="1 4">SEMIA 448</strain>
        <strain evidence="3 6">SEMIA 452</strain>
    </source>
</reference>
<proteinExistence type="predicted"/>
<evidence type="ECO:0000313" key="4">
    <source>
        <dbReference type="Proteomes" id="UP000520770"/>
    </source>
</evidence>
<dbReference type="Proteomes" id="UP000576087">
    <property type="component" value="Unassembled WGS sequence"/>
</dbReference>
<comment type="caution">
    <text evidence="3">The sequence shown here is derived from an EMBL/GenBank/DDBJ whole genome shotgun (WGS) entry which is preliminary data.</text>
</comment>
<keyword evidence="5" id="KW-1185">Reference proteome</keyword>
<gene>
    <name evidence="2" type="ORF">GGE31_005500</name>
    <name evidence="1" type="ORF">GGE33_005526</name>
    <name evidence="3" type="ORF">GGE35_005526</name>
</gene>
<dbReference type="Proteomes" id="UP000524535">
    <property type="component" value="Unassembled WGS sequence"/>
</dbReference>
<organism evidence="3 6">
    <name type="scientific">Aliirhizobium cellulosilyticum</name>
    <dbReference type="NCBI Taxonomy" id="393664"/>
    <lineage>
        <taxon>Bacteria</taxon>
        <taxon>Pseudomonadati</taxon>
        <taxon>Pseudomonadota</taxon>
        <taxon>Alphaproteobacteria</taxon>
        <taxon>Hyphomicrobiales</taxon>
        <taxon>Rhizobiaceae</taxon>
        <taxon>Aliirhizobium</taxon>
    </lineage>
</organism>
<evidence type="ECO:0000313" key="5">
    <source>
        <dbReference type="Proteomes" id="UP000524535"/>
    </source>
</evidence>
<dbReference type="EMBL" id="JACIHM010000020">
    <property type="protein sequence ID" value="MBB4449668.1"/>
    <property type="molecule type" value="Genomic_DNA"/>
</dbReference>
<name>A0A7W6V488_9HYPH</name>
<evidence type="ECO:0000313" key="6">
    <source>
        <dbReference type="Proteomes" id="UP000576087"/>
    </source>
</evidence>
<accession>A0A7W6V488</accession>